<dbReference type="RefSeq" id="WP_144352289.1">
    <property type="nucleotide sequence ID" value="NZ_CP036259.1"/>
</dbReference>
<dbReference type="EMBL" id="CP036259">
    <property type="protein sequence ID" value="QDR82958.1"/>
    <property type="molecule type" value="Genomic_DNA"/>
</dbReference>
<dbReference type="AlphaFoldDB" id="A0A517E062"/>
<reference evidence="1 2" key="1">
    <citation type="submission" date="2019-02" db="EMBL/GenBank/DDBJ databases">
        <title>Closed genome of Sporomusa termitida DSM 4440.</title>
        <authorList>
            <person name="Poehlein A."/>
            <person name="Daniel R."/>
        </authorList>
    </citation>
    <scope>NUCLEOTIDE SEQUENCE [LARGE SCALE GENOMIC DNA]</scope>
    <source>
        <strain evidence="1 2">DSM 4440</strain>
    </source>
</reference>
<keyword evidence="2" id="KW-1185">Reference proteome</keyword>
<dbReference type="Proteomes" id="UP000320776">
    <property type="component" value="Chromosome"/>
</dbReference>
<name>A0A517E062_9FIRM</name>
<evidence type="ECO:0000313" key="2">
    <source>
        <dbReference type="Proteomes" id="UP000320776"/>
    </source>
</evidence>
<gene>
    <name evidence="1" type="ORF">SPTER_44090</name>
</gene>
<sequence length="295" mass="33740">MICAYCNNDTKVTREHIIPAGIIRLFPECDLAFDFVRKKAYPGEAVIKDVCPNCNGGVLSSLDSYGKNFVETYFLQDFSEDMKFEIKYDYHTVTRWLLKMAFNSARVENADVSWFQKNLDYIMGKACLPSCKVSLFGGLWMNMSPVPSQEYGNLKIQFIREPKLLPGGVINYETCQVNEYILENAAEFPDLHSKYLFRLGAAMFLLFMWDKDAEVEAVDSYEKIVNHLFPYKLFNQDLNSVILECCTDAFNCHYIALIHGLAGMSISQACLSRLTGDKDIEGMRNNFYKVFTSSI</sequence>
<accession>A0A517E062</accession>
<protein>
    <recommendedName>
        <fullName evidence="3">HNH endonuclease</fullName>
    </recommendedName>
</protein>
<evidence type="ECO:0008006" key="3">
    <source>
        <dbReference type="Google" id="ProtNLM"/>
    </source>
</evidence>
<dbReference type="KEGG" id="sted:SPTER_44090"/>
<evidence type="ECO:0000313" key="1">
    <source>
        <dbReference type="EMBL" id="QDR82958.1"/>
    </source>
</evidence>
<dbReference type="OrthoDB" id="8357868at2"/>
<proteinExistence type="predicted"/>
<organism evidence="1 2">
    <name type="scientific">Sporomusa termitida</name>
    <dbReference type="NCBI Taxonomy" id="2377"/>
    <lineage>
        <taxon>Bacteria</taxon>
        <taxon>Bacillati</taxon>
        <taxon>Bacillota</taxon>
        <taxon>Negativicutes</taxon>
        <taxon>Selenomonadales</taxon>
        <taxon>Sporomusaceae</taxon>
        <taxon>Sporomusa</taxon>
    </lineage>
</organism>